<feature type="coiled-coil region" evidence="4">
    <location>
        <begin position="107"/>
        <end position="134"/>
    </location>
</feature>
<dbReference type="PANTHER" id="PTHR19338">
    <property type="entry name" value="TRANSLOCASE OF INNER MITOCHONDRIAL MEMBRANE 13 HOMOLOG"/>
    <property type="match status" value="1"/>
</dbReference>
<dbReference type="InterPro" id="IPR002182">
    <property type="entry name" value="NB-ARC"/>
</dbReference>
<accession>A0AAE0A831</accession>
<dbReference type="Pfam" id="PF00931">
    <property type="entry name" value="NB-ARC"/>
    <property type="match status" value="1"/>
</dbReference>
<evidence type="ECO:0000256" key="4">
    <source>
        <dbReference type="SAM" id="Coils"/>
    </source>
</evidence>
<evidence type="ECO:0000259" key="7">
    <source>
        <dbReference type="Pfam" id="PF18052"/>
    </source>
</evidence>
<dbReference type="Gene3D" id="3.40.50.300">
    <property type="entry name" value="P-loop containing nucleotide triphosphate hydrolases"/>
    <property type="match status" value="1"/>
</dbReference>
<evidence type="ECO:0000256" key="2">
    <source>
        <dbReference type="ARBA" id="ARBA00022741"/>
    </source>
</evidence>
<comment type="caution">
    <text evidence="8">The sequence shown here is derived from an EMBL/GenBank/DDBJ whole genome shotgun (WGS) entry which is preliminary data.</text>
</comment>
<dbReference type="PANTHER" id="PTHR19338:SF59">
    <property type="entry name" value="OS10G0162832 PROTEIN"/>
    <property type="match status" value="1"/>
</dbReference>
<keyword evidence="3" id="KW-0611">Plant defense</keyword>
<keyword evidence="2" id="KW-0547">Nucleotide-binding</keyword>
<feature type="domain" description="Disease resistance N-terminal" evidence="7">
    <location>
        <begin position="90"/>
        <end position="178"/>
    </location>
</feature>
<dbReference type="InterPro" id="IPR041118">
    <property type="entry name" value="Rx_N"/>
</dbReference>
<keyword evidence="1" id="KW-0677">Repeat</keyword>
<evidence type="ECO:0000256" key="1">
    <source>
        <dbReference type="ARBA" id="ARBA00022737"/>
    </source>
</evidence>
<dbReference type="SUPFAM" id="SSF52540">
    <property type="entry name" value="P-loop containing nucleoside triphosphate hydrolases"/>
    <property type="match status" value="1"/>
</dbReference>
<feature type="domain" description="NB-ARC" evidence="6">
    <location>
        <begin position="268"/>
        <end position="389"/>
    </location>
</feature>
<dbReference type="GO" id="GO:0043531">
    <property type="term" value="F:ADP binding"/>
    <property type="evidence" value="ECO:0007669"/>
    <property type="project" value="InterPro"/>
</dbReference>
<gene>
    <name evidence="8" type="ORF">Dsin_019613</name>
</gene>
<dbReference type="Gene3D" id="1.20.5.4130">
    <property type="match status" value="1"/>
</dbReference>
<sequence>MSRKSGNVLKLEIWTYNLKSGNHITGEGKVLTALFLVREERDRRKERESSCFLLCFLDLNKKLRNYKATIQSKRGNMAPQRGRISKKVYSEILGDITDLIAGESVLLRGSEDQIEAIEKDLTEWQDALTIAEEKEGSSNEYLTTLEEFRQLALKAQDILNAFIFNRKRQTERSCFIKFVFFFDDLIAEHRFKKEITEIRGSIPQAILIRQKLNKVPNSRPEIGQPSASSPDDFTKESETEVSLVRLDRFRDKEMVSMLTSVRGVGEGSCVISIVGISGVGKTTFAKRIYEDSGIGQSFPIRAWVTVSNESEPEAVLLSIIRQVNVAGFHQETIEMLSGFLRTGRYLIVLDDVWTNEAWDTLRPAFPDISNGSRIIITTPDKDVALHASSINPLVHLRVAATK</sequence>
<evidence type="ECO:0000256" key="5">
    <source>
        <dbReference type="SAM" id="MobiDB-lite"/>
    </source>
</evidence>
<feature type="region of interest" description="Disordered" evidence="5">
    <location>
        <begin position="217"/>
        <end position="238"/>
    </location>
</feature>
<evidence type="ECO:0000313" key="9">
    <source>
        <dbReference type="Proteomes" id="UP001281410"/>
    </source>
</evidence>
<keyword evidence="9" id="KW-1185">Reference proteome</keyword>
<dbReference type="Proteomes" id="UP001281410">
    <property type="component" value="Unassembled WGS sequence"/>
</dbReference>
<reference evidence="8" key="1">
    <citation type="journal article" date="2023" name="Plant J.">
        <title>Genome sequences and population genomics provide insights into the demographic history, inbreeding, and mutation load of two 'living fossil' tree species of Dipteronia.</title>
        <authorList>
            <person name="Feng Y."/>
            <person name="Comes H.P."/>
            <person name="Chen J."/>
            <person name="Zhu S."/>
            <person name="Lu R."/>
            <person name="Zhang X."/>
            <person name="Li P."/>
            <person name="Qiu J."/>
            <person name="Olsen K.M."/>
            <person name="Qiu Y."/>
        </authorList>
    </citation>
    <scope>NUCLEOTIDE SEQUENCE</scope>
    <source>
        <strain evidence="8">NBL</strain>
    </source>
</reference>
<dbReference type="GO" id="GO:0006952">
    <property type="term" value="P:defense response"/>
    <property type="evidence" value="ECO:0007669"/>
    <property type="project" value="UniProtKB-KW"/>
</dbReference>
<dbReference type="AlphaFoldDB" id="A0AAE0A831"/>
<name>A0AAE0A831_9ROSI</name>
<organism evidence="8 9">
    <name type="scientific">Dipteronia sinensis</name>
    <dbReference type="NCBI Taxonomy" id="43782"/>
    <lineage>
        <taxon>Eukaryota</taxon>
        <taxon>Viridiplantae</taxon>
        <taxon>Streptophyta</taxon>
        <taxon>Embryophyta</taxon>
        <taxon>Tracheophyta</taxon>
        <taxon>Spermatophyta</taxon>
        <taxon>Magnoliopsida</taxon>
        <taxon>eudicotyledons</taxon>
        <taxon>Gunneridae</taxon>
        <taxon>Pentapetalae</taxon>
        <taxon>rosids</taxon>
        <taxon>malvids</taxon>
        <taxon>Sapindales</taxon>
        <taxon>Sapindaceae</taxon>
        <taxon>Hippocastanoideae</taxon>
        <taxon>Acereae</taxon>
        <taxon>Dipteronia</taxon>
    </lineage>
</organism>
<dbReference type="PRINTS" id="PR00364">
    <property type="entry name" value="DISEASERSIST"/>
</dbReference>
<dbReference type="EMBL" id="JANJYJ010000006">
    <property type="protein sequence ID" value="KAK3205567.1"/>
    <property type="molecule type" value="Genomic_DNA"/>
</dbReference>
<dbReference type="Pfam" id="PF18052">
    <property type="entry name" value="Rx_N"/>
    <property type="match status" value="1"/>
</dbReference>
<evidence type="ECO:0000313" key="8">
    <source>
        <dbReference type="EMBL" id="KAK3205567.1"/>
    </source>
</evidence>
<proteinExistence type="predicted"/>
<evidence type="ECO:0000259" key="6">
    <source>
        <dbReference type="Pfam" id="PF00931"/>
    </source>
</evidence>
<dbReference type="InterPro" id="IPR027417">
    <property type="entry name" value="P-loop_NTPase"/>
</dbReference>
<protein>
    <recommendedName>
        <fullName evidence="10">NB-ARC domain-containing protein</fullName>
    </recommendedName>
</protein>
<evidence type="ECO:0000256" key="3">
    <source>
        <dbReference type="ARBA" id="ARBA00022821"/>
    </source>
</evidence>
<keyword evidence="4" id="KW-0175">Coiled coil</keyword>
<evidence type="ECO:0008006" key="10">
    <source>
        <dbReference type="Google" id="ProtNLM"/>
    </source>
</evidence>